<protein>
    <submittedName>
        <fullName evidence="2">Uncharacterized protein</fullName>
    </submittedName>
</protein>
<dbReference type="Proteomes" id="UP001605036">
    <property type="component" value="Unassembled WGS sequence"/>
</dbReference>
<gene>
    <name evidence="2" type="ORF">R1flu_011254</name>
</gene>
<feature type="region of interest" description="Disordered" evidence="1">
    <location>
        <begin position="56"/>
        <end position="93"/>
    </location>
</feature>
<name>A0ABD1ZBG9_9MARC</name>
<organism evidence="2 3">
    <name type="scientific">Riccia fluitans</name>
    <dbReference type="NCBI Taxonomy" id="41844"/>
    <lineage>
        <taxon>Eukaryota</taxon>
        <taxon>Viridiplantae</taxon>
        <taxon>Streptophyta</taxon>
        <taxon>Embryophyta</taxon>
        <taxon>Marchantiophyta</taxon>
        <taxon>Marchantiopsida</taxon>
        <taxon>Marchantiidae</taxon>
        <taxon>Marchantiales</taxon>
        <taxon>Ricciaceae</taxon>
        <taxon>Riccia</taxon>
    </lineage>
</organism>
<keyword evidence="3" id="KW-1185">Reference proteome</keyword>
<evidence type="ECO:0000313" key="3">
    <source>
        <dbReference type="Proteomes" id="UP001605036"/>
    </source>
</evidence>
<sequence>MLNGTNLEGHCGSRGRTGVDAWSTKRPTETEMENPMKTLARTKATKGYVNNVQGAAGTSAETECAHVRSKKPRRNTPASKRAARHRWEADAEY</sequence>
<comment type="caution">
    <text evidence="2">The sequence shown here is derived from an EMBL/GenBank/DDBJ whole genome shotgun (WGS) entry which is preliminary data.</text>
</comment>
<feature type="region of interest" description="Disordered" evidence="1">
    <location>
        <begin position="1"/>
        <end position="37"/>
    </location>
</feature>
<dbReference type="EMBL" id="JBHFFA010000002">
    <property type="protein sequence ID" value="KAL2643667.1"/>
    <property type="molecule type" value="Genomic_DNA"/>
</dbReference>
<reference evidence="2 3" key="1">
    <citation type="submission" date="2024-09" db="EMBL/GenBank/DDBJ databases">
        <title>Chromosome-scale assembly of Riccia fluitans.</title>
        <authorList>
            <person name="Paukszto L."/>
            <person name="Sawicki J."/>
            <person name="Karawczyk K."/>
            <person name="Piernik-Szablinska J."/>
            <person name="Szczecinska M."/>
            <person name="Mazdziarz M."/>
        </authorList>
    </citation>
    <scope>NUCLEOTIDE SEQUENCE [LARGE SCALE GENOMIC DNA]</scope>
    <source>
        <strain evidence="2">Rf_01</strain>
        <tissue evidence="2">Aerial parts of the thallus</tissue>
    </source>
</reference>
<evidence type="ECO:0000256" key="1">
    <source>
        <dbReference type="SAM" id="MobiDB-lite"/>
    </source>
</evidence>
<proteinExistence type="predicted"/>
<dbReference type="AlphaFoldDB" id="A0ABD1ZBG9"/>
<accession>A0ABD1ZBG9</accession>
<evidence type="ECO:0000313" key="2">
    <source>
        <dbReference type="EMBL" id="KAL2643667.1"/>
    </source>
</evidence>